<name>A0AC59ZWE8_RANTA</name>
<dbReference type="EMBL" id="OX596089">
    <property type="protein sequence ID" value="CAN0523505.1"/>
    <property type="molecule type" value="Genomic_DNA"/>
</dbReference>
<reference evidence="1" key="2">
    <citation type="submission" date="2025-03" db="EMBL/GenBank/DDBJ databases">
        <authorList>
            <consortium name="ELIXIR-Norway"/>
            <consortium name="Elixir Norway"/>
        </authorList>
    </citation>
    <scope>NUCLEOTIDE SEQUENCE</scope>
</reference>
<accession>A0AC59ZWE8</accession>
<proteinExistence type="predicted"/>
<evidence type="ECO:0000313" key="2">
    <source>
        <dbReference type="Proteomes" id="UP001162501"/>
    </source>
</evidence>
<organism evidence="1 2">
    <name type="scientific">Rangifer tarandus platyrhynchus</name>
    <name type="common">Svalbard reindeer</name>
    <dbReference type="NCBI Taxonomy" id="3082113"/>
    <lineage>
        <taxon>Eukaryota</taxon>
        <taxon>Metazoa</taxon>
        <taxon>Chordata</taxon>
        <taxon>Craniata</taxon>
        <taxon>Vertebrata</taxon>
        <taxon>Euteleostomi</taxon>
        <taxon>Mammalia</taxon>
        <taxon>Eutheria</taxon>
        <taxon>Laurasiatheria</taxon>
        <taxon>Artiodactyla</taxon>
        <taxon>Ruminantia</taxon>
        <taxon>Pecora</taxon>
        <taxon>Cervidae</taxon>
        <taxon>Odocoileinae</taxon>
        <taxon>Rangifer</taxon>
    </lineage>
</organism>
<evidence type="ECO:0000313" key="1">
    <source>
        <dbReference type="EMBL" id="CAN0523505.1"/>
    </source>
</evidence>
<protein>
    <submittedName>
        <fullName evidence="1">Uncharacterized protein</fullName>
    </submittedName>
</protein>
<dbReference type="Proteomes" id="UP001162501">
    <property type="component" value="Chromosome 5"/>
</dbReference>
<gene>
    <name evidence="1" type="ORF">MRATA1EN22A_LOCUS23848</name>
</gene>
<reference evidence="1" key="1">
    <citation type="submission" date="2023-05" db="EMBL/GenBank/DDBJ databases">
        <authorList>
            <consortium name="ELIXIR-Norway"/>
        </authorList>
    </citation>
    <scope>NUCLEOTIDE SEQUENCE</scope>
</reference>
<sequence>MRHGNAACAAQLLSPCPGACTPPQEKPCDEVSPPRPESSTTGRKRSKAACSNEDAAQPQIKQVFSCRVVANTTNRTVLPRGRERYPAE</sequence>